<gene>
    <name evidence="1" type="ORF">OnM2_073068</name>
</gene>
<protein>
    <submittedName>
        <fullName evidence="1">Uncharacterized protein</fullName>
    </submittedName>
</protein>
<dbReference type="STRING" id="212602.A0A420HJ65"/>
<keyword evidence="2" id="KW-1185">Reference proteome</keyword>
<dbReference type="EMBL" id="MCFK01007393">
    <property type="protein sequence ID" value="RKF57461.1"/>
    <property type="molecule type" value="Genomic_DNA"/>
</dbReference>
<dbReference type="Proteomes" id="UP000286134">
    <property type="component" value="Unassembled WGS sequence"/>
</dbReference>
<dbReference type="AlphaFoldDB" id="A0A420HJ65"/>
<evidence type="ECO:0000313" key="2">
    <source>
        <dbReference type="Proteomes" id="UP000286134"/>
    </source>
</evidence>
<organism evidence="1 2">
    <name type="scientific">Erysiphe neolycopersici</name>
    <dbReference type="NCBI Taxonomy" id="212602"/>
    <lineage>
        <taxon>Eukaryota</taxon>
        <taxon>Fungi</taxon>
        <taxon>Dikarya</taxon>
        <taxon>Ascomycota</taxon>
        <taxon>Pezizomycotina</taxon>
        <taxon>Leotiomycetes</taxon>
        <taxon>Erysiphales</taxon>
        <taxon>Erysiphaceae</taxon>
        <taxon>Erysiphe</taxon>
    </lineage>
</organism>
<reference evidence="1 2" key="1">
    <citation type="journal article" date="2018" name="BMC Genomics">
        <title>Comparative genome analyses reveal sequence features reflecting distinct modes of host-adaptation between dicot and monocot powdery mildew.</title>
        <authorList>
            <person name="Wu Y."/>
            <person name="Ma X."/>
            <person name="Pan Z."/>
            <person name="Kale S.D."/>
            <person name="Song Y."/>
            <person name="King H."/>
            <person name="Zhang Q."/>
            <person name="Presley C."/>
            <person name="Deng X."/>
            <person name="Wei C.I."/>
            <person name="Xiao S."/>
        </authorList>
    </citation>
    <scope>NUCLEOTIDE SEQUENCE [LARGE SCALE GENOMIC DNA]</scope>
    <source>
        <strain evidence="1">UMSG2</strain>
    </source>
</reference>
<sequence length="172" mass="19704">MSDEMEYQETFKNQHHSRNLNKNFLANLVSQQIQQALGPLTARINELSTSLEKATAAPPVPSAAPMNPLSSETHIAPLNVNRKRRKLPTWNGDRMFFNCFIREVEDCIEIDRDLMGPDRVVLYDINLSLPSAAIQKVSIFNATGAQRSWDYKLFIDHLKRTFGNKQEMEDKI</sequence>
<name>A0A420HJ65_9PEZI</name>
<comment type="caution">
    <text evidence="1">The sequence shown here is derived from an EMBL/GenBank/DDBJ whole genome shotgun (WGS) entry which is preliminary data.</text>
</comment>
<proteinExistence type="predicted"/>
<evidence type="ECO:0000313" key="1">
    <source>
        <dbReference type="EMBL" id="RKF57461.1"/>
    </source>
</evidence>
<accession>A0A420HJ65</accession>
<dbReference type="OrthoDB" id="10439155at2759"/>